<evidence type="ECO:0000313" key="7">
    <source>
        <dbReference type="Proteomes" id="UP000306980"/>
    </source>
</evidence>
<dbReference type="PANTHER" id="PTHR43150">
    <property type="entry name" value="HYPERKINETIC, ISOFORM M"/>
    <property type="match status" value="1"/>
</dbReference>
<dbReference type="GO" id="GO:0005829">
    <property type="term" value="C:cytosol"/>
    <property type="evidence" value="ECO:0007669"/>
    <property type="project" value="UniProtKB-ARBA"/>
</dbReference>
<evidence type="ECO:0000313" key="8">
    <source>
        <dbReference type="Proteomes" id="UP000319280"/>
    </source>
</evidence>
<protein>
    <submittedName>
        <fullName evidence="6">Aldo/keto reductase</fullName>
    </submittedName>
</protein>
<evidence type="ECO:0000256" key="1">
    <source>
        <dbReference type="ARBA" id="ARBA00006515"/>
    </source>
</evidence>
<accession>A0A5S3QJR4</accession>
<sequence>MKYRRLGNSGLKVSEIGLGSWLTYDESTKQNTAEACIHRAYELGVNFFDTANVYNHGEAEKVVGKALKAYPRTSYVLASKVYFPMGDGPNDRGLSRKHIMEQCDASLKRLGVDYLDLYQCHRFDKETPTEETLLALDDLVRQGKILYYGTSEWSAAQLTEATHITKERNLNSIVSNQPIYNMLVRYIEKEVLPVSQKNGIGQVVFSPLAQGVLSGKYKPGQGAPTDSRAANDNSNLHIKKYLNDKVLEQVMKLNHIAQELGVKLSQLAIAWVLRQPGISSAIVGASRPPQIEENVRATDITLTDDVLREIEIVLKEINQFVPDVEQLIDKA</sequence>
<reference evidence="5 7" key="1">
    <citation type="submission" date="2019-05" db="EMBL/GenBank/DDBJ databases">
        <title>Genomic analysis of Lentibacillus sp. NKC220-2.</title>
        <authorList>
            <person name="Oh Y.J."/>
        </authorList>
    </citation>
    <scope>NUCLEOTIDE SEQUENCE [LARGE SCALE GENOMIC DNA]</scope>
    <source>
        <strain evidence="5 7">NKC220-2</strain>
    </source>
</reference>
<evidence type="ECO:0000313" key="5">
    <source>
        <dbReference type="EMBL" id="TMN21451.1"/>
    </source>
</evidence>
<feature type="domain" description="NADP-dependent oxidoreductase" evidence="4">
    <location>
        <begin position="15"/>
        <end position="313"/>
    </location>
</feature>
<reference evidence="6 8" key="2">
    <citation type="submission" date="2019-07" db="EMBL/GenBank/DDBJ databases">
        <title>Genomic analysis of Lentibacillus sp. NKC851-2.</title>
        <authorList>
            <person name="Oh Y.J."/>
        </authorList>
    </citation>
    <scope>NUCLEOTIDE SEQUENCE [LARGE SCALE GENOMIC DNA]</scope>
    <source>
        <strain evidence="6 8">NKC851-2</strain>
    </source>
</reference>
<proteinExistence type="inferred from homology"/>
<dbReference type="InterPro" id="IPR005399">
    <property type="entry name" value="K_chnl_volt-dep_bsu_KCNAB-rel"/>
</dbReference>
<dbReference type="CDD" id="cd19074">
    <property type="entry name" value="Aldo_ket_red_shaker-like"/>
    <property type="match status" value="1"/>
</dbReference>
<accession>A0A549YEL4</accession>
<dbReference type="AlphaFoldDB" id="A0A549YEL4"/>
<evidence type="ECO:0000313" key="6">
    <source>
        <dbReference type="EMBL" id="TRM10329.1"/>
    </source>
</evidence>
<dbReference type="EMBL" id="VJMZ01000001">
    <property type="protein sequence ID" value="TRM10329.1"/>
    <property type="molecule type" value="Genomic_DNA"/>
</dbReference>
<keyword evidence="2" id="KW-0521">NADP</keyword>
<dbReference type="Pfam" id="PF00248">
    <property type="entry name" value="Aldo_ket_red"/>
    <property type="match status" value="1"/>
</dbReference>
<dbReference type="Gene3D" id="3.20.20.100">
    <property type="entry name" value="NADP-dependent oxidoreductase domain"/>
    <property type="match status" value="1"/>
</dbReference>
<evidence type="ECO:0000259" key="4">
    <source>
        <dbReference type="Pfam" id="PF00248"/>
    </source>
</evidence>
<dbReference type="Proteomes" id="UP000306980">
    <property type="component" value="Unassembled WGS sequence"/>
</dbReference>
<dbReference type="Proteomes" id="UP000319280">
    <property type="component" value="Unassembled WGS sequence"/>
</dbReference>
<name>A0A549YEL4_9BACI</name>
<comment type="similarity">
    <text evidence="1">Belongs to the shaker potassium channel beta subunit family.</text>
</comment>
<organism evidence="6 8">
    <name type="scientific">Lentibacillus cibarius</name>
    <dbReference type="NCBI Taxonomy" id="2583219"/>
    <lineage>
        <taxon>Bacteria</taxon>
        <taxon>Bacillati</taxon>
        <taxon>Bacillota</taxon>
        <taxon>Bacilli</taxon>
        <taxon>Bacillales</taxon>
        <taxon>Bacillaceae</taxon>
        <taxon>Lentibacillus</taxon>
    </lineage>
</organism>
<dbReference type="SUPFAM" id="SSF51430">
    <property type="entry name" value="NAD(P)-linked oxidoreductase"/>
    <property type="match status" value="1"/>
</dbReference>
<keyword evidence="8" id="KW-1185">Reference proteome</keyword>
<dbReference type="PANTHER" id="PTHR43150:SF2">
    <property type="entry name" value="HYPERKINETIC, ISOFORM M"/>
    <property type="match status" value="1"/>
</dbReference>
<dbReference type="FunFam" id="3.20.20.100:FF:000004">
    <property type="entry name" value="Oxidoreductase, aldo/keto reductase"/>
    <property type="match status" value="1"/>
</dbReference>
<comment type="caution">
    <text evidence="6">The sequence shown here is derived from an EMBL/GenBank/DDBJ whole genome shotgun (WGS) entry which is preliminary data.</text>
</comment>
<dbReference type="InterPro" id="IPR023210">
    <property type="entry name" value="NADP_OxRdtase_dom"/>
</dbReference>
<dbReference type="InterPro" id="IPR036812">
    <property type="entry name" value="NAD(P)_OxRdtase_dom_sf"/>
</dbReference>
<dbReference type="EMBL" id="VCIA01000001">
    <property type="protein sequence ID" value="TMN21451.1"/>
    <property type="molecule type" value="Genomic_DNA"/>
</dbReference>
<keyword evidence="3" id="KW-0560">Oxidoreductase</keyword>
<dbReference type="OrthoDB" id="9773828at2"/>
<gene>
    <name evidence="5" type="ORF">FFL34_04495</name>
    <name evidence="6" type="ORF">FH966_00560</name>
</gene>
<evidence type="ECO:0000256" key="3">
    <source>
        <dbReference type="ARBA" id="ARBA00023002"/>
    </source>
</evidence>
<evidence type="ECO:0000256" key="2">
    <source>
        <dbReference type="ARBA" id="ARBA00022857"/>
    </source>
</evidence>
<dbReference type="GO" id="GO:0016491">
    <property type="term" value="F:oxidoreductase activity"/>
    <property type="evidence" value="ECO:0007669"/>
    <property type="project" value="UniProtKB-KW"/>
</dbReference>
<dbReference type="RefSeq" id="WP_138601864.1">
    <property type="nucleotide sequence ID" value="NZ_VCIA01000001.1"/>
</dbReference>